<evidence type="ECO:0000313" key="3">
    <source>
        <dbReference type="EMBL" id="MDA1386078.1"/>
    </source>
</evidence>
<protein>
    <submittedName>
        <fullName evidence="3">Family 16 glycosylhydrolase</fullName>
    </submittedName>
</protein>
<gene>
    <name evidence="4" type="ORF">J2S69_004483</name>
    <name evidence="3" type="ORF">O2L01_13880</name>
</gene>
<dbReference type="Pfam" id="PF00722">
    <property type="entry name" value="Glyco_hydro_16"/>
    <property type="match status" value="1"/>
</dbReference>
<dbReference type="InterPro" id="IPR000772">
    <property type="entry name" value="Ricin_B_lectin"/>
</dbReference>
<dbReference type="EMBL" id="JAVDYD010000001">
    <property type="protein sequence ID" value="MDR7340764.1"/>
    <property type="molecule type" value="Genomic_DNA"/>
</dbReference>
<feature type="domain" description="GH16" evidence="2">
    <location>
        <begin position="31"/>
        <end position="288"/>
    </location>
</feature>
<evidence type="ECO:0000256" key="1">
    <source>
        <dbReference type="SAM" id="SignalP"/>
    </source>
</evidence>
<evidence type="ECO:0000313" key="4">
    <source>
        <dbReference type="EMBL" id="MDR7340764.1"/>
    </source>
</evidence>
<reference evidence="4 6" key="2">
    <citation type="submission" date="2023-07" db="EMBL/GenBank/DDBJ databases">
        <title>Sequencing the genomes of 1000 actinobacteria strains.</title>
        <authorList>
            <person name="Klenk H.-P."/>
        </authorList>
    </citation>
    <scope>NUCLEOTIDE SEQUENCE [LARGE SCALE GENOMIC DNA]</scope>
    <source>
        <strain evidence="4 6">DSM 44724</strain>
    </source>
</reference>
<dbReference type="InterPro" id="IPR000757">
    <property type="entry name" value="Beta-glucanase-like"/>
</dbReference>
<evidence type="ECO:0000259" key="2">
    <source>
        <dbReference type="PROSITE" id="PS51762"/>
    </source>
</evidence>
<keyword evidence="6" id="KW-1185">Reference proteome</keyword>
<dbReference type="Proteomes" id="UP001183604">
    <property type="component" value="Unassembled WGS sequence"/>
</dbReference>
<dbReference type="GO" id="GO:0004553">
    <property type="term" value="F:hydrolase activity, hydrolyzing O-glycosyl compounds"/>
    <property type="evidence" value="ECO:0007669"/>
    <property type="project" value="InterPro"/>
</dbReference>
<dbReference type="SUPFAM" id="SSF50370">
    <property type="entry name" value="Ricin B-like lectins"/>
    <property type="match status" value="1"/>
</dbReference>
<reference evidence="3" key="1">
    <citation type="submission" date="2022-12" db="EMBL/GenBank/DDBJ databases">
        <title>Gycomyces niveus sp.nov., a novel actinomycete isolated from soil in Shouguang.</title>
        <authorList>
            <person name="Yang X."/>
        </authorList>
    </citation>
    <scope>NUCLEOTIDE SEQUENCE</scope>
    <source>
        <strain evidence="3">DSM 44724</strain>
    </source>
</reference>
<dbReference type="Gene3D" id="2.60.120.200">
    <property type="match status" value="1"/>
</dbReference>
<name>A0A9X3PUR0_9ACTN</name>
<sequence>MAFDPKRVKLARRGLFAGGGALALSAFLEASASAAEMPPNPLEKTGWILDRHDEFDTGSLDGNLWIPRYLESRTTVERSTARYGFRNDALVLRIDDDQPTYYSGNPMKVSSVQTGQRTNLHKDNEFDHSIPTDMKYTPQYGYFEVRAKSSARSGIHTAFWLTGRQDAWEQRGEVDVVEHAGIHGKSKFNWNLFSWSDPNLSTHTEQVGVGFDMTTEMHIYALEWTPTQFKLYIDNVLTRTINQSFTYPAVFYLGIYEHADWTGTVDPNDTRPKELVVDYFRAYKPAANAADPRSGQTYRLRNVSTGLYLDSGAAGAVALEAGSTYDDQLWTLTEQQQGYWTIDNVRTGRGYLDTDPDGKVIWGDARVGDDTLWAVTPVSGGFRIDNKQSGRGFLYGSGTSVMWNAGTADANTVWALERR</sequence>
<organism evidence="3 5">
    <name type="scientific">Glycomyces lechevalierae</name>
    <dbReference type="NCBI Taxonomy" id="256034"/>
    <lineage>
        <taxon>Bacteria</taxon>
        <taxon>Bacillati</taxon>
        <taxon>Actinomycetota</taxon>
        <taxon>Actinomycetes</taxon>
        <taxon>Glycomycetales</taxon>
        <taxon>Glycomycetaceae</taxon>
        <taxon>Glycomyces</taxon>
    </lineage>
</organism>
<dbReference type="InterPro" id="IPR050546">
    <property type="entry name" value="Glycosyl_Hydrlase_16"/>
</dbReference>
<dbReference type="SUPFAM" id="SSF49899">
    <property type="entry name" value="Concanavalin A-like lectins/glucanases"/>
    <property type="match status" value="1"/>
</dbReference>
<dbReference type="PROSITE" id="PS51762">
    <property type="entry name" value="GH16_2"/>
    <property type="match status" value="1"/>
</dbReference>
<dbReference type="InterPro" id="IPR035992">
    <property type="entry name" value="Ricin_B-like_lectins"/>
</dbReference>
<evidence type="ECO:0000313" key="5">
    <source>
        <dbReference type="Proteomes" id="UP001145799"/>
    </source>
</evidence>
<dbReference type="PANTHER" id="PTHR10963:SF24">
    <property type="entry name" value="GLYCOSIDASE C21B10.07-RELATED"/>
    <property type="match status" value="1"/>
</dbReference>
<comment type="caution">
    <text evidence="3">The sequence shown here is derived from an EMBL/GenBank/DDBJ whole genome shotgun (WGS) entry which is preliminary data.</text>
</comment>
<dbReference type="GO" id="GO:0009251">
    <property type="term" value="P:glucan catabolic process"/>
    <property type="evidence" value="ECO:0007669"/>
    <property type="project" value="TreeGrafter"/>
</dbReference>
<feature type="signal peptide" evidence="1">
    <location>
        <begin position="1"/>
        <end position="34"/>
    </location>
</feature>
<accession>A0A9X3PUR0</accession>
<proteinExistence type="predicted"/>
<dbReference type="Gene3D" id="2.80.10.50">
    <property type="match status" value="1"/>
</dbReference>
<dbReference type="CDD" id="cd00413">
    <property type="entry name" value="Glyco_hydrolase_16"/>
    <property type="match status" value="1"/>
</dbReference>
<dbReference type="CDD" id="cd00161">
    <property type="entry name" value="beta-trefoil_Ricin-like"/>
    <property type="match status" value="1"/>
</dbReference>
<dbReference type="Proteomes" id="UP001145799">
    <property type="component" value="Unassembled WGS sequence"/>
</dbReference>
<dbReference type="Pfam" id="PF14200">
    <property type="entry name" value="RicinB_lectin_2"/>
    <property type="match status" value="1"/>
</dbReference>
<dbReference type="RefSeq" id="WP_270122542.1">
    <property type="nucleotide sequence ID" value="NZ_BAAAOM010000001.1"/>
</dbReference>
<dbReference type="EMBL" id="JAPZVQ010000007">
    <property type="protein sequence ID" value="MDA1386078.1"/>
    <property type="molecule type" value="Genomic_DNA"/>
</dbReference>
<dbReference type="InterPro" id="IPR013320">
    <property type="entry name" value="ConA-like_dom_sf"/>
</dbReference>
<dbReference type="PANTHER" id="PTHR10963">
    <property type="entry name" value="GLYCOSYL HYDROLASE-RELATED"/>
    <property type="match status" value="1"/>
</dbReference>
<dbReference type="AlphaFoldDB" id="A0A9X3PUR0"/>
<evidence type="ECO:0000313" key="6">
    <source>
        <dbReference type="Proteomes" id="UP001183604"/>
    </source>
</evidence>
<keyword evidence="1" id="KW-0732">Signal</keyword>
<feature type="chain" id="PRO_5040982628" evidence="1">
    <location>
        <begin position="35"/>
        <end position="419"/>
    </location>
</feature>